<dbReference type="Proteomes" id="UP000308652">
    <property type="component" value="Unassembled WGS sequence"/>
</dbReference>
<keyword evidence="2 3" id="KW-0175">Coiled coil</keyword>
<feature type="compositionally biased region" description="Polar residues" evidence="4">
    <location>
        <begin position="1"/>
        <end position="15"/>
    </location>
</feature>
<dbReference type="InterPro" id="IPR053246">
    <property type="entry name" value="NS_splicing_regulatory_protein"/>
</dbReference>
<dbReference type="AlphaFoldDB" id="A0A5C3MCS6"/>
<name>A0A5C3MCS6_9AGAR</name>
<evidence type="ECO:0000313" key="6">
    <source>
        <dbReference type="EMBL" id="TFK42553.1"/>
    </source>
</evidence>
<gene>
    <name evidence="6" type="ORF">BDQ12DRAFT_676408</name>
</gene>
<feature type="compositionally biased region" description="Basic and acidic residues" evidence="4">
    <location>
        <begin position="151"/>
        <end position="168"/>
    </location>
</feature>
<proteinExistence type="inferred from homology"/>
<feature type="domain" description="Nuclear speckle splicing regulatory protein 1 N-terminal" evidence="5">
    <location>
        <begin position="56"/>
        <end position="171"/>
    </location>
</feature>
<evidence type="ECO:0000259" key="5">
    <source>
        <dbReference type="Pfam" id="PF09745"/>
    </source>
</evidence>
<dbReference type="PANTHER" id="PTHR47845:SF1">
    <property type="entry name" value="NUCLEAR SPECKLE SPLICING REGULATORY PROTEIN 1 HOMOLOG"/>
    <property type="match status" value="1"/>
</dbReference>
<reference evidence="6 7" key="1">
    <citation type="journal article" date="2019" name="Nat. Ecol. Evol.">
        <title>Megaphylogeny resolves global patterns of mushroom evolution.</title>
        <authorList>
            <person name="Varga T."/>
            <person name="Krizsan K."/>
            <person name="Foldi C."/>
            <person name="Dima B."/>
            <person name="Sanchez-Garcia M."/>
            <person name="Sanchez-Ramirez S."/>
            <person name="Szollosi G.J."/>
            <person name="Szarkandi J.G."/>
            <person name="Papp V."/>
            <person name="Albert L."/>
            <person name="Andreopoulos W."/>
            <person name="Angelini C."/>
            <person name="Antonin V."/>
            <person name="Barry K.W."/>
            <person name="Bougher N.L."/>
            <person name="Buchanan P."/>
            <person name="Buyck B."/>
            <person name="Bense V."/>
            <person name="Catcheside P."/>
            <person name="Chovatia M."/>
            <person name="Cooper J."/>
            <person name="Damon W."/>
            <person name="Desjardin D."/>
            <person name="Finy P."/>
            <person name="Geml J."/>
            <person name="Haridas S."/>
            <person name="Hughes K."/>
            <person name="Justo A."/>
            <person name="Karasinski D."/>
            <person name="Kautmanova I."/>
            <person name="Kiss B."/>
            <person name="Kocsube S."/>
            <person name="Kotiranta H."/>
            <person name="LaButti K.M."/>
            <person name="Lechner B.E."/>
            <person name="Liimatainen K."/>
            <person name="Lipzen A."/>
            <person name="Lukacs Z."/>
            <person name="Mihaltcheva S."/>
            <person name="Morgado L.N."/>
            <person name="Niskanen T."/>
            <person name="Noordeloos M.E."/>
            <person name="Ohm R.A."/>
            <person name="Ortiz-Santana B."/>
            <person name="Ovrebo C."/>
            <person name="Racz N."/>
            <person name="Riley R."/>
            <person name="Savchenko A."/>
            <person name="Shiryaev A."/>
            <person name="Soop K."/>
            <person name="Spirin V."/>
            <person name="Szebenyi C."/>
            <person name="Tomsovsky M."/>
            <person name="Tulloss R.E."/>
            <person name="Uehling J."/>
            <person name="Grigoriev I.V."/>
            <person name="Vagvolgyi C."/>
            <person name="Papp T."/>
            <person name="Martin F.M."/>
            <person name="Miettinen O."/>
            <person name="Hibbett D.S."/>
            <person name="Nagy L.G."/>
        </authorList>
    </citation>
    <scope>NUCLEOTIDE SEQUENCE [LARGE SCALE GENOMIC DNA]</scope>
    <source>
        <strain evidence="6 7">CBS 166.37</strain>
    </source>
</reference>
<dbReference type="PANTHER" id="PTHR47845">
    <property type="entry name" value="NUCLEAR SPECKLE SPLICING REGULATORY PROTEIN 1 HOMOLOG"/>
    <property type="match status" value="1"/>
</dbReference>
<sequence length="375" mass="42679">MKLSFSLNKPKTTTPAAPVKAPSLFSSADDDDDAVSLPGTSKPPVAPKVETSKAIRKRMEAEKQVDETVFEYDEVWDKMQEAKQKLKEVKEQDSKERKPKYIHNLLTSAATRKLDHLRAEEKMMQREREAEGDEFKDKEQFVTQAYKDQMEEVRRAEEEEKKMEELKKKQGGQSTGMAHFYRKLLEESEQKHEATVAATQKRVLGPQAPSPNLTITKPADFTPVSDLELARIAREQGKDVELNDDNQIVDKRELLAAGLNLSLPNTRRLGVRTPGSTSVVTSDQAAQGHRAVGTAASRREINERRAREIQQQMEVEELRLAAEKKEREDEALRRIITKRNNEDDVLSARERYLQRKRQKLEESASVTQGEQQGAT</sequence>
<accession>A0A5C3MCS6</accession>
<dbReference type="EMBL" id="ML213592">
    <property type="protein sequence ID" value="TFK42553.1"/>
    <property type="molecule type" value="Genomic_DNA"/>
</dbReference>
<dbReference type="OrthoDB" id="446635at2759"/>
<keyword evidence="7" id="KW-1185">Reference proteome</keyword>
<evidence type="ECO:0000256" key="2">
    <source>
        <dbReference type="ARBA" id="ARBA00023054"/>
    </source>
</evidence>
<organism evidence="6 7">
    <name type="scientific">Crucibulum laeve</name>
    <dbReference type="NCBI Taxonomy" id="68775"/>
    <lineage>
        <taxon>Eukaryota</taxon>
        <taxon>Fungi</taxon>
        <taxon>Dikarya</taxon>
        <taxon>Basidiomycota</taxon>
        <taxon>Agaricomycotina</taxon>
        <taxon>Agaricomycetes</taxon>
        <taxon>Agaricomycetidae</taxon>
        <taxon>Agaricales</taxon>
        <taxon>Agaricineae</taxon>
        <taxon>Nidulariaceae</taxon>
        <taxon>Crucibulum</taxon>
    </lineage>
</organism>
<evidence type="ECO:0000256" key="1">
    <source>
        <dbReference type="ARBA" id="ARBA00010126"/>
    </source>
</evidence>
<evidence type="ECO:0000313" key="7">
    <source>
        <dbReference type="Proteomes" id="UP000308652"/>
    </source>
</evidence>
<evidence type="ECO:0000256" key="3">
    <source>
        <dbReference type="SAM" id="Coils"/>
    </source>
</evidence>
<dbReference type="Pfam" id="PF09745">
    <property type="entry name" value="NSRP1_N"/>
    <property type="match status" value="1"/>
</dbReference>
<feature type="region of interest" description="Disordered" evidence="4">
    <location>
        <begin position="151"/>
        <end position="175"/>
    </location>
</feature>
<feature type="region of interest" description="Disordered" evidence="4">
    <location>
        <begin position="1"/>
        <end position="52"/>
    </location>
</feature>
<dbReference type="InterPro" id="IPR018612">
    <property type="entry name" value="NSRP1_N"/>
</dbReference>
<dbReference type="STRING" id="68775.A0A5C3MCS6"/>
<feature type="coiled-coil region" evidence="3">
    <location>
        <begin position="299"/>
        <end position="335"/>
    </location>
</feature>
<feature type="region of interest" description="Disordered" evidence="4">
    <location>
        <begin position="191"/>
        <end position="219"/>
    </location>
</feature>
<comment type="similarity">
    <text evidence="1">Belongs to the NSRP1 family.</text>
</comment>
<dbReference type="GO" id="GO:0000381">
    <property type="term" value="P:regulation of alternative mRNA splicing, via spliceosome"/>
    <property type="evidence" value="ECO:0007669"/>
    <property type="project" value="InterPro"/>
</dbReference>
<protein>
    <submittedName>
        <fullName evidence="6">Coiled-coil domain-containing protein 55-domain containing protein</fullName>
    </submittedName>
</protein>
<evidence type="ECO:0000256" key="4">
    <source>
        <dbReference type="SAM" id="MobiDB-lite"/>
    </source>
</evidence>